<dbReference type="GO" id="GO:0050906">
    <property type="term" value="P:detection of stimulus involved in sensory perception"/>
    <property type="evidence" value="ECO:0007669"/>
    <property type="project" value="UniProtKB-ARBA"/>
</dbReference>
<protein>
    <recommendedName>
        <fullName evidence="10">Ionotropic glutamate receptor C-terminal domain-containing protein</fullName>
    </recommendedName>
</protein>
<evidence type="ECO:0000256" key="1">
    <source>
        <dbReference type="ARBA" id="ARBA00004651"/>
    </source>
</evidence>
<keyword evidence="6 9" id="KW-0472">Membrane</keyword>
<dbReference type="Gene3D" id="1.10.287.70">
    <property type="match status" value="1"/>
</dbReference>
<dbReference type="SUPFAM" id="SSF53850">
    <property type="entry name" value="Periplasmic binding protein-like II"/>
    <property type="match status" value="2"/>
</dbReference>
<evidence type="ECO:0000256" key="2">
    <source>
        <dbReference type="ARBA" id="ARBA00008685"/>
    </source>
</evidence>
<dbReference type="InterPro" id="IPR001320">
    <property type="entry name" value="Iontro_rcpt_C"/>
</dbReference>
<dbReference type="PANTHER" id="PTHR42643:SF33">
    <property type="entry name" value="GLUTAMATE RECEPTOR 2-LIKE PROTEIN"/>
    <property type="match status" value="1"/>
</dbReference>
<evidence type="ECO:0000256" key="7">
    <source>
        <dbReference type="ARBA" id="ARBA00023170"/>
    </source>
</evidence>
<name>A0AAV8V9Q9_9CUCU</name>
<dbReference type="Gene3D" id="3.40.190.10">
    <property type="entry name" value="Periplasmic binding protein-like II"/>
    <property type="match status" value="3"/>
</dbReference>
<evidence type="ECO:0000313" key="12">
    <source>
        <dbReference type="Proteomes" id="UP001159042"/>
    </source>
</evidence>
<organism evidence="11 12">
    <name type="scientific">Exocentrus adspersus</name>
    <dbReference type="NCBI Taxonomy" id="1586481"/>
    <lineage>
        <taxon>Eukaryota</taxon>
        <taxon>Metazoa</taxon>
        <taxon>Ecdysozoa</taxon>
        <taxon>Arthropoda</taxon>
        <taxon>Hexapoda</taxon>
        <taxon>Insecta</taxon>
        <taxon>Pterygota</taxon>
        <taxon>Neoptera</taxon>
        <taxon>Endopterygota</taxon>
        <taxon>Coleoptera</taxon>
        <taxon>Polyphaga</taxon>
        <taxon>Cucujiformia</taxon>
        <taxon>Chrysomeloidea</taxon>
        <taxon>Cerambycidae</taxon>
        <taxon>Lamiinae</taxon>
        <taxon>Acanthocinini</taxon>
        <taxon>Exocentrus</taxon>
    </lineage>
</organism>
<dbReference type="Proteomes" id="UP001159042">
    <property type="component" value="Unassembled WGS sequence"/>
</dbReference>
<dbReference type="GO" id="GO:0015276">
    <property type="term" value="F:ligand-gated monoatomic ion channel activity"/>
    <property type="evidence" value="ECO:0007669"/>
    <property type="project" value="InterPro"/>
</dbReference>
<evidence type="ECO:0000256" key="4">
    <source>
        <dbReference type="ARBA" id="ARBA00022692"/>
    </source>
</evidence>
<dbReference type="InterPro" id="IPR052192">
    <property type="entry name" value="Insect_Ionotropic_Sensory_Rcpt"/>
</dbReference>
<evidence type="ECO:0000256" key="5">
    <source>
        <dbReference type="ARBA" id="ARBA00022989"/>
    </source>
</evidence>
<feature type="transmembrane region" description="Helical" evidence="9">
    <location>
        <begin position="1001"/>
        <end position="1020"/>
    </location>
</feature>
<keyword evidence="12" id="KW-1185">Reference proteome</keyword>
<dbReference type="GO" id="GO:0005886">
    <property type="term" value="C:plasma membrane"/>
    <property type="evidence" value="ECO:0007669"/>
    <property type="project" value="UniProtKB-SubCell"/>
</dbReference>
<feature type="domain" description="Ionotropic glutamate receptor C-terminal" evidence="10">
    <location>
        <begin position="745"/>
        <end position="1011"/>
    </location>
</feature>
<evidence type="ECO:0000259" key="10">
    <source>
        <dbReference type="Pfam" id="PF00060"/>
    </source>
</evidence>
<comment type="similarity">
    <text evidence="2">Belongs to the glutamate-gated ion channel (TC 1.A.10.1) family.</text>
</comment>
<dbReference type="AlphaFoldDB" id="A0AAV8V9Q9"/>
<evidence type="ECO:0000256" key="3">
    <source>
        <dbReference type="ARBA" id="ARBA00022475"/>
    </source>
</evidence>
<dbReference type="PANTHER" id="PTHR42643">
    <property type="entry name" value="IONOTROPIC RECEPTOR 20A-RELATED"/>
    <property type="match status" value="1"/>
</dbReference>
<gene>
    <name evidence="11" type="ORF">NQ315_010815</name>
</gene>
<keyword evidence="7" id="KW-0675">Receptor</keyword>
<dbReference type="EMBL" id="JANEYG010000238">
    <property type="protein sequence ID" value="KAJ8910868.1"/>
    <property type="molecule type" value="Genomic_DNA"/>
</dbReference>
<keyword evidence="4 9" id="KW-0812">Transmembrane</keyword>
<feature type="transmembrane region" description="Helical" evidence="9">
    <location>
        <begin position="186"/>
        <end position="206"/>
    </location>
</feature>
<keyword evidence="5 9" id="KW-1133">Transmembrane helix</keyword>
<comment type="subcellular location">
    <subcellularLocation>
        <location evidence="1">Cell membrane</location>
        <topology evidence="1">Multi-pass membrane protein</topology>
    </subcellularLocation>
</comment>
<evidence type="ECO:0000256" key="8">
    <source>
        <dbReference type="ARBA" id="ARBA00023180"/>
    </source>
</evidence>
<dbReference type="Pfam" id="PF00060">
    <property type="entry name" value="Lig_chan"/>
    <property type="match status" value="1"/>
</dbReference>
<keyword evidence="8" id="KW-0325">Glycoprotein</keyword>
<feature type="transmembrane region" description="Helical" evidence="9">
    <location>
        <begin position="250"/>
        <end position="274"/>
    </location>
</feature>
<proteinExistence type="inferred from homology"/>
<evidence type="ECO:0000256" key="6">
    <source>
        <dbReference type="ARBA" id="ARBA00023136"/>
    </source>
</evidence>
<feature type="transmembrane region" description="Helical" evidence="9">
    <location>
        <begin position="815"/>
        <end position="836"/>
    </location>
</feature>
<feature type="transmembrane region" description="Helical" evidence="9">
    <location>
        <begin position="742"/>
        <end position="764"/>
    </location>
</feature>
<evidence type="ECO:0000256" key="9">
    <source>
        <dbReference type="SAM" id="Phobius"/>
    </source>
</evidence>
<accession>A0AAV8V9Q9</accession>
<keyword evidence="3" id="KW-1003">Cell membrane</keyword>
<comment type="caution">
    <text evidence="11">The sequence shown here is derived from an EMBL/GenBank/DDBJ whole genome shotgun (WGS) entry which is preliminary data.</text>
</comment>
<sequence length="1053" mass="120986">MSLKGIKIHIFFVKIICKYDKEYLVYDEVDVAEWWPEQGFLYFNKFSIMGNRSDLKGTAIRVSYVLNHKDTLNHLWDYRDIYVDKLTKANYRLVVYVLELLNTSKVDVWTDNWGYRNKTTNVYNGMYGDLMLGRADLAATPGFIQAARLEHFKFIPPTSPARVLFIFQAPPLSYTSNVFTLPFNSLSLIIFFTIITLSSALIYASAFSEWKFGVVAGGNKPSISDVLVLECAALTQRSGSYEPKTNAGKIVLYFTFLLCLFVYVGFSGHIIVLLQSTSESITDPRSLYDSKMEIGVEDTPYNRYYFTNSSDQTNETYRRLFFENRVAPRNNWFTPRRGIERVKKGFFAFHVEIGSAYALIGETFTENEKCKVRESYTIFNKGDSFAAVPKNSAYTDIFLVNALDGKELMTALVLQAFLVKMLLKPCILFLTVFFKPFETENCSEIMEVITDFVKQERSPTKLTAYVCWPAPIRLALLQKLSENYYYSQIKSVKGELEYPQIEEHQMFLLDAACEDSKNIFLQAQELNLFNQPFRWLIWGTSNNSIFDNVYLGVDSKVYVIRKNDLHYEIISVYKYAENSAAFVENHVAIWTTSQGFLHFNEVSAPKNRTDLMGAALRISHVITNNDTHNHLWDYRYREIDSISKVNWILVHRLMEFVNATPIHTFRNTWGYKNATTSQYSGIIGDMQRGDAELGGTPSFFTLDRIDIIDYISATTQSYMKFIFRAPPLTYVTNVFTLPFDTYVWYCSFALVGIVLLVLYGIVMWEWKDPVFKEKIENLQSLRPNILDVFLFEIGAVTQQGVDAVPRSSAGRIATIFTFLALMFLYTSYSANIVALLQSTTDSIRTLEDLLVSRIALGVEDIVYAHYYFENAQEPIRKTIYEQKIAPKGQKPNFMTALEGISRMQQGSFAFHIELSTGYKIVNEIFQENEKCSLKEIEYINLISPWLGMKKNSTYKEIFKVGLKKIHEAGIQHRENSKIYTKKPVCHTKGSNFGSVGLIDCYAAFLIFGIGLGCSIILMILEKLVKIYNDNKLHGNLEVMEAQHKFFDDEFVCK</sequence>
<evidence type="ECO:0000313" key="11">
    <source>
        <dbReference type="EMBL" id="KAJ8910868.1"/>
    </source>
</evidence>
<reference evidence="11 12" key="1">
    <citation type="journal article" date="2023" name="Insect Mol. Biol.">
        <title>Genome sequencing provides insights into the evolution of gene families encoding plant cell wall-degrading enzymes in longhorned beetles.</title>
        <authorList>
            <person name="Shin N.R."/>
            <person name="Okamura Y."/>
            <person name="Kirsch R."/>
            <person name="Pauchet Y."/>
        </authorList>
    </citation>
    <scope>NUCLEOTIDE SEQUENCE [LARGE SCALE GENOMIC DNA]</scope>
    <source>
        <strain evidence="11">EAD_L_NR</strain>
    </source>
</reference>